<evidence type="ECO:0000256" key="1">
    <source>
        <dbReference type="ARBA" id="ARBA00008857"/>
    </source>
</evidence>
<evidence type="ECO:0000259" key="5">
    <source>
        <dbReference type="PROSITE" id="PS51898"/>
    </source>
</evidence>
<dbReference type="InterPro" id="IPR010998">
    <property type="entry name" value="Integrase_recombinase_N"/>
</dbReference>
<dbReference type="SUPFAM" id="SSF56349">
    <property type="entry name" value="DNA breaking-rejoining enzymes"/>
    <property type="match status" value="1"/>
</dbReference>
<dbReference type="Pfam" id="PF00589">
    <property type="entry name" value="Phage_integrase"/>
    <property type="match status" value="1"/>
</dbReference>
<dbReference type="PROSITE" id="PS51898">
    <property type="entry name" value="TYR_RECOMBINASE"/>
    <property type="match status" value="1"/>
</dbReference>
<dbReference type="Gene3D" id="1.10.150.130">
    <property type="match status" value="1"/>
</dbReference>
<sequence>MKTKQFKSKKFTGVYYRLLQDKSRTYFITYKDPTTNDPKKLTIGNTKEGFNEAYAHQKRSEILSTLRFGDDPNIPILKSKQTQITLDDLANNYFKDLLSQRDNKSTKSAEAKYFGHISKTLGTVPSSQLSKDHAKKLQTSLINKKYANQTINGIIELLSRVINYNLKNDIIKGSNPLYGFKKLKVDGERERYLTKEEISTLLSNTKEDKTLHLFTLLALSTGARLNGVLTIQKKDIDLKKGTIKIKDHKSNDTYNGFIKNDTRELLEETIKDLNNNDYVISYDHGKLTDDKRIQRRLKPIFDNLFNKELSQKDTINRVVIHTLRHTFASLLAINDVSIYKIMKLMNHKDINMTMRYAKLAPNSGQDDINKLF</sequence>
<dbReference type="PANTHER" id="PTHR30629">
    <property type="entry name" value="PROPHAGE INTEGRASE"/>
    <property type="match status" value="1"/>
</dbReference>
<reference evidence="6" key="1">
    <citation type="submission" date="2020-01" db="EMBL/GenBank/DDBJ databases">
        <authorList>
            <person name="Meier V. D."/>
            <person name="Meier V D."/>
        </authorList>
    </citation>
    <scope>NUCLEOTIDE SEQUENCE</scope>
    <source>
        <strain evidence="6">HLG_WM_MAG_05</strain>
    </source>
</reference>
<evidence type="ECO:0000256" key="3">
    <source>
        <dbReference type="ARBA" id="ARBA00023125"/>
    </source>
</evidence>
<dbReference type="PANTHER" id="PTHR30629:SF2">
    <property type="entry name" value="PROPHAGE INTEGRASE INTS-RELATED"/>
    <property type="match status" value="1"/>
</dbReference>
<dbReference type="Gene3D" id="1.10.443.10">
    <property type="entry name" value="Intergrase catalytic core"/>
    <property type="match status" value="1"/>
</dbReference>
<protein>
    <submittedName>
        <fullName evidence="6">Site-specific recombinase, phage integrase family</fullName>
    </submittedName>
</protein>
<organism evidence="6">
    <name type="scientific">uncultured Sulfurovum sp</name>
    <dbReference type="NCBI Taxonomy" id="269237"/>
    <lineage>
        <taxon>Bacteria</taxon>
        <taxon>Pseudomonadati</taxon>
        <taxon>Campylobacterota</taxon>
        <taxon>Epsilonproteobacteria</taxon>
        <taxon>Campylobacterales</taxon>
        <taxon>Sulfurovaceae</taxon>
        <taxon>Sulfurovum</taxon>
        <taxon>environmental samples</taxon>
    </lineage>
</organism>
<keyword evidence="3" id="KW-0238">DNA-binding</keyword>
<dbReference type="InterPro" id="IPR050808">
    <property type="entry name" value="Phage_Integrase"/>
</dbReference>
<name>A0A6S6S8Q4_9BACT</name>
<feature type="domain" description="Tyr recombinase" evidence="5">
    <location>
        <begin position="188"/>
        <end position="372"/>
    </location>
</feature>
<evidence type="ECO:0000256" key="4">
    <source>
        <dbReference type="ARBA" id="ARBA00023172"/>
    </source>
</evidence>
<gene>
    <name evidence="6" type="ORF">HELGO_WM10697</name>
</gene>
<dbReference type="InterPro" id="IPR011010">
    <property type="entry name" value="DNA_brk_join_enz"/>
</dbReference>
<accession>A0A6S6S8Q4</accession>
<dbReference type="GO" id="GO:0003677">
    <property type="term" value="F:DNA binding"/>
    <property type="evidence" value="ECO:0007669"/>
    <property type="project" value="UniProtKB-KW"/>
</dbReference>
<dbReference type="GO" id="GO:0015074">
    <property type="term" value="P:DNA integration"/>
    <property type="evidence" value="ECO:0007669"/>
    <property type="project" value="UniProtKB-KW"/>
</dbReference>
<evidence type="ECO:0000313" key="6">
    <source>
        <dbReference type="EMBL" id="CAA6802576.1"/>
    </source>
</evidence>
<dbReference type="AlphaFoldDB" id="A0A6S6S8Q4"/>
<proteinExistence type="inferred from homology"/>
<dbReference type="CDD" id="cd00796">
    <property type="entry name" value="INT_Rci_Hp1_C"/>
    <property type="match status" value="1"/>
</dbReference>
<dbReference type="InterPro" id="IPR002104">
    <property type="entry name" value="Integrase_catalytic"/>
</dbReference>
<keyword evidence="2" id="KW-0229">DNA integration</keyword>
<dbReference type="InterPro" id="IPR013762">
    <property type="entry name" value="Integrase-like_cat_sf"/>
</dbReference>
<evidence type="ECO:0000256" key="2">
    <source>
        <dbReference type="ARBA" id="ARBA00022908"/>
    </source>
</evidence>
<dbReference type="EMBL" id="CACVAU010000008">
    <property type="protein sequence ID" value="CAA6802576.1"/>
    <property type="molecule type" value="Genomic_DNA"/>
</dbReference>
<comment type="similarity">
    <text evidence="1">Belongs to the 'phage' integrase family.</text>
</comment>
<dbReference type="GO" id="GO:0006310">
    <property type="term" value="P:DNA recombination"/>
    <property type="evidence" value="ECO:0007669"/>
    <property type="project" value="UniProtKB-KW"/>
</dbReference>
<keyword evidence="4" id="KW-0233">DNA recombination</keyword>